<dbReference type="SUPFAM" id="SSF56112">
    <property type="entry name" value="Protein kinase-like (PK-like)"/>
    <property type="match status" value="1"/>
</dbReference>
<dbReference type="InterPro" id="IPR002575">
    <property type="entry name" value="Aminoglycoside_PTrfase"/>
</dbReference>
<dbReference type="Proteomes" id="UP000267798">
    <property type="component" value="Unassembled WGS sequence"/>
</dbReference>
<organism evidence="2 3">
    <name type="scientific">Paenibacillus pinisoli</name>
    <dbReference type="NCBI Taxonomy" id="1276110"/>
    <lineage>
        <taxon>Bacteria</taxon>
        <taxon>Bacillati</taxon>
        <taxon>Bacillota</taxon>
        <taxon>Bacilli</taxon>
        <taxon>Bacillales</taxon>
        <taxon>Paenibacillaceae</taxon>
        <taxon>Paenibacillus</taxon>
    </lineage>
</organism>
<evidence type="ECO:0000313" key="3">
    <source>
        <dbReference type="Proteomes" id="UP000267798"/>
    </source>
</evidence>
<name>A0A3A6PY44_9BACL</name>
<comment type="caution">
    <text evidence="2">The sequence shown here is derived from an EMBL/GenBank/DDBJ whole genome shotgun (WGS) entry which is preliminary data.</text>
</comment>
<dbReference type="Pfam" id="PF01636">
    <property type="entry name" value="APH"/>
    <property type="match status" value="1"/>
</dbReference>
<dbReference type="InterPro" id="IPR011009">
    <property type="entry name" value="Kinase-like_dom_sf"/>
</dbReference>
<evidence type="ECO:0000313" key="2">
    <source>
        <dbReference type="EMBL" id="RJX41771.1"/>
    </source>
</evidence>
<accession>A0A3A6PY44</accession>
<dbReference type="OrthoDB" id="9800774at2"/>
<reference evidence="2 3" key="1">
    <citation type="submission" date="2018-09" db="EMBL/GenBank/DDBJ databases">
        <title>Paenibacillus aracenensis nov. sp. isolated from a cave in southern Spain.</title>
        <authorList>
            <person name="Jurado V."/>
            <person name="Gutierrez-Patricio S."/>
            <person name="Gonzalez-Pimentel J.L."/>
            <person name="Miller A.Z."/>
            <person name="Laiz L."/>
            <person name="Saiz-Jimenez C."/>
        </authorList>
    </citation>
    <scope>NUCLEOTIDE SEQUENCE [LARGE SCALE GENOMIC DNA]</scope>
    <source>
        <strain evidence="2 3">JCM 19203</strain>
    </source>
</reference>
<proteinExistence type="predicted"/>
<dbReference type="EMBL" id="QXQB01000001">
    <property type="protein sequence ID" value="RJX41771.1"/>
    <property type="molecule type" value="Genomic_DNA"/>
</dbReference>
<protein>
    <submittedName>
        <fullName evidence="2">Aminoglycoside phosphotransferase</fullName>
    </submittedName>
</protein>
<feature type="domain" description="Aminoglycoside phosphotransferase" evidence="1">
    <location>
        <begin position="24"/>
        <end position="208"/>
    </location>
</feature>
<sequence length="287" mass="32084">MAVQIGRKLAEGGCAEVFEWEEGKIVKLAKPNTNEWALQRELNHCRIAKSCGLPVPDVYGLVHWNGRPGIVFELVEGESLMTRFVDRAVSALHPEAAASGGNYDYLGAGITAKLLHQVHQQSGAGMPEQRENLVYDIRRTSYLSEHEHDAIIGYLERLPAKKQLCHGDPNPGNIMLRHDDAWLIDWNNASVGNPEADLAEYILMIRYAILPSHLPKELNAVLDAARESAIQRFIEEYESLSGIGYAEIEPWLPVIAARKLCADAISEEEKEFLIREARSIFHNTSHA</sequence>
<evidence type="ECO:0000259" key="1">
    <source>
        <dbReference type="Pfam" id="PF01636"/>
    </source>
</evidence>
<keyword evidence="2" id="KW-0808">Transferase</keyword>
<gene>
    <name evidence="2" type="ORF">D3P09_00300</name>
</gene>
<keyword evidence="3" id="KW-1185">Reference proteome</keyword>
<dbReference type="Gene3D" id="3.90.1200.10">
    <property type="match status" value="1"/>
</dbReference>
<dbReference type="RefSeq" id="WP_120108414.1">
    <property type="nucleotide sequence ID" value="NZ_QXQB01000001.1"/>
</dbReference>
<dbReference type="GO" id="GO:0016740">
    <property type="term" value="F:transferase activity"/>
    <property type="evidence" value="ECO:0007669"/>
    <property type="project" value="UniProtKB-KW"/>
</dbReference>
<dbReference type="AlphaFoldDB" id="A0A3A6PY44"/>